<feature type="transmembrane region" description="Helical" evidence="1">
    <location>
        <begin position="51"/>
        <end position="72"/>
    </location>
</feature>
<accession>A0A3N4DB34</accession>
<dbReference type="Proteomes" id="UP000677180">
    <property type="component" value="Chromosome"/>
</dbReference>
<evidence type="ECO:0000313" key="3">
    <source>
        <dbReference type="EMBL" id="VEH68783.1"/>
    </source>
</evidence>
<feature type="transmembrane region" description="Helical" evidence="1">
    <location>
        <begin position="110"/>
        <end position="132"/>
    </location>
</feature>
<dbReference type="Pfam" id="PF07155">
    <property type="entry name" value="ECF-ribofla_trS"/>
    <property type="match status" value="1"/>
</dbReference>
<evidence type="ECO:0000313" key="2">
    <source>
        <dbReference type="EMBL" id="QUC11120.1"/>
    </source>
</evidence>
<dbReference type="Gene3D" id="1.10.1760.20">
    <property type="match status" value="1"/>
</dbReference>
<evidence type="ECO:0000256" key="1">
    <source>
        <dbReference type="SAM" id="Phobius"/>
    </source>
</evidence>
<feature type="transmembrane region" description="Helical" evidence="1">
    <location>
        <begin position="144"/>
        <end position="171"/>
    </location>
</feature>
<proteinExistence type="predicted"/>
<dbReference type="Proteomes" id="UP000273044">
    <property type="component" value="Chromosome"/>
</dbReference>
<name>A0A3N4DB34_9ACTN</name>
<reference evidence="3 4" key="1">
    <citation type="submission" date="2018-12" db="EMBL/GenBank/DDBJ databases">
        <authorList>
            <consortium name="Pathogen Informatics"/>
        </authorList>
    </citation>
    <scope>NUCLEOTIDE SEQUENCE [LARGE SCALE GENOMIC DNA]</scope>
    <source>
        <strain evidence="3 4">NCTC12967</strain>
    </source>
</reference>
<dbReference type="InterPro" id="IPR009825">
    <property type="entry name" value="ECF_substrate-spec-like"/>
</dbReference>
<organism evidence="3 4">
    <name type="scientific">Arachnia propionica</name>
    <dbReference type="NCBI Taxonomy" id="1750"/>
    <lineage>
        <taxon>Bacteria</taxon>
        <taxon>Bacillati</taxon>
        <taxon>Actinomycetota</taxon>
        <taxon>Actinomycetes</taxon>
        <taxon>Propionibacteriales</taxon>
        <taxon>Propionibacteriaceae</taxon>
        <taxon>Arachnia</taxon>
    </lineage>
</organism>
<protein>
    <submittedName>
        <fullName evidence="2">ECF transporter S component</fullName>
    </submittedName>
    <submittedName>
        <fullName evidence="3">Predicted membrane protein</fullName>
    </submittedName>
</protein>
<dbReference type="GO" id="GO:0022857">
    <property type="term" value="F:transmembrane transporter activity"/>
    <property type="evidence" value="ECO:0007669"/>
    <property type="project" value="InterPro"/>
</dbReference>
<feature type="transmembrane region" description="Helical" evidence="1">
    <location>
        <begin position="21"/>
        <end position="39"/>
    </location>
</feature>
<keyword evidence="1" id="KW-1133">Transmembrane helix</keyword>
<keyword evidence="4" id="KW-1185">Reference proteome</keyword>
<reference evidence="2" key="2">
    <citation type="submission" date="2021-03" db="EMBL/GenBank/DDBJ databases">
        <title>Human Oral Microbial Genomes.</title>
        <authorList>
            <person name="Johnston C.D."/>
            <person name="Chen T."/>
            <person name="Dewhirst F.E."/>
        </authorList>
    </citation>
    <scope>NUCLEOTIDE SEQUENCE</scope>
    <source>
        <strain evidence="2">F0714</strain>
    </source>
</reference>
<dbReference type="OrthoDB" id="5431035at2"/>
<sequence length="183" mass="17932">MSEQPTLSTSGSNGFFSPRRVARVAILVALSGVGAFIKIPSPTGTVALDAAPGYLAAVAFSPLEGGVVGALGHLISAATAGFPLGLPIHLIIAAEMFVFAWLFGLLARPLGALVAAAVAVLLNGLLAPAVLLPIGGLGMYAAQVVPLLVGSAINIAVAVIAGIALAAAGLAGRPVRLTGPGKS</sequence>
<dbReference type="EMBL" id="CP072385">
    <property type="protein sequence ID" value="QUC11120.1"/>
    <property type="molecule type" value="Genomic_DNA"/>
</dbReference>
<evidence type="ECO:0000313" key="4">
    <source>
        <dbReference type="Proteomes" id="UP000273044"/>
    </source>
</evidence>
<dbReference type="GeneID" id="64405555"/>
<dbReference type="EMBL" id="LR134406">
    <property type="protein sequence ID" value="VEH68783.1"/>
    <property type="molecule type" value="Genomic_DNA"/>
</dbReference>
<keyword evidence="1" id="KW-0812">Transmembrane</keyword>
<feature type="transmembrane region" description="Helical" evidence="1">
    <location>
        <begin position="84"/>
        <end position="104"/>
    </location>
</feature>
<keyword evidence="1" id="KW-0472">Membrane</keyword>
<dbReference type="RefSeq" id="WP_014845195.1">
    <property type="nucleotide sequence ID" value="NZ_CAJZDL010000038.1"/>
</dbReference>
<gene>
    <name evidence="2" type="ORF">J5A53_15455</name>
    <name evidence="3" type="ORF">NCTC12967_00043</name>
</gene>
<dbReference type="AlphaFoldDB" id="A0A3N4DB34"/>